<keyword evidence="2" id="KW-1185">Reference proteome</keyword>
<evidence type="ECO:0000313" key="2">
    <source>
        <dbReference type="Proteomes" id="UP001355653"/>
    </source>
</evidence>
<dbReference type="PROSITE" id="PS51257">
    <property type="entry name" value="PROKAR_LIPOPROTEIN"/>
    <property type="match status" value="1"/>
</dbReference>
<proteinExistence type="predicted"/>
<comment type="caution">
    <text evidence="1">The sequence shown here is derived from an EMBL/GenBank/DDBJ whole genome shotgun (WGS) entry which is preliminary data.</text>
</comment>
<organism evidence="1 2">
    <name type="scientific">Paenibacillus chondroitinus</name>
    <dbReference type="NCBI Taxonomy" id="59842"/>
    <lineage>
        <taxon>Bacteria</taxon>
        <taxon>Bacillati</taxon>
        <taxon>Bacillota</taxon>
        <taxon>Bacilli</taxon>
        <taxon>Bacillales</taxon>
        <taxon>Paenibacillaceae</taxon>
        <taxon>Paenibacillus</taxon>
    </lineage>
</organism>
<sequence>MKKLTIFIAIFIVLGACDNLKTSSLTETYPVVTESTDSKESIELNTSLTFPNEAIFSTTLTAPEVIHSNKMINVEAVLNNSSEDSFTIDHASGVFYFIVKDKNGKQVNTFVMPLVAKSQVLLGHGKIKENYTFKIEKAETYEISATAKFKINNENIEKLYEIETNKIKINIIN</sequence>
<evidence type="ECO:0000313" key="1">
    <source>
        <dbReference type="EMBL" id="MEB4796458.1"/>
    </source>
</evidence>
<dbReference type="EMBL" id="JAROBY010000035">
    <property type="protein sequence ID" value="MEB4796458.1"/>
    <property type="molecule type" value="Genomic_DNA"/>
</dbReference>
<dbReference type="RefSeq" id="WP_127450789.1">
    <property type="nucleotide sequence ID" value="NZ_JAROBY010000035.1"/>
</dbReference>
<accession>A0ABU6DHL4</accession>
<evidence type="ECO:0008006" key="3">
    <source>
        <dbReference type="Google" id="ProtNLM"/>
    </source>
</evidence>
<dbReference type="Proteomes" id="UP001355653">
    <property type="component" value="Unassembled WGS sequence"/>
</dbReference>
<gene>
    <name evidence="1" type="ORF">P5G65_21360</name>
</gene>
<name>A0ABU6DHL4_9BACL</name>
<protein>
    <recommendedName>
        <fullName evidence="3">Intracellular proteinase inhibitor BsuPI domain-containing protein</fullName>
    </recommendedName>
</protein>
<reference evidence="1 2" key="1">
    <citation type="submission" date="2023-03" db="EMBL/GenBank/DDBJ databases">
        <title>Bacillus Genome Sequencing.</title>
        <authorList>
            <person name="Dunlap C."/>
        </authorList>
    </citation>
    <scope>NUCLEOTIDE SEQUENCE [LARGE SCALE GENOMIC DNA]</scope>
    <source>
        <strain evidence="1 2">NRS-1351</strain>
    </source>
</reference>